<organism evidence="1 2">
    <name type="scientific">Entomophthora muscae</name>
    <dbReference type="NCBI Taxonomy" id="34485"/>
    <lineage>
        <taxon>Eukaryota</taxon>
        <taxon>Fungi</taxon>
        <taxon>Fungi incertae sedis</taxon>
        <taxon>Zoopagomycota</taxon>
        <taxon>Entomophthoromycotina</taxon>
        <taxon>Entomophthoromycetes</taxon>
        <taxon>Entomophthorales</taxon>
        <taxon>Entomophthoraceae</taxon>
        <taxon>Entomophthora</taxon>
    </lineage>
</organism>
<reference evidence="1" key="1">
    <citation type="submission" date="2022-04" db="EMBL/GenBank/DDBJ databases">
        <title>Genome of the entomopathogenic fungus Entomophthora muscae.</title>
        <authorList>
            <person name="Elya C."/>
            <person name="Lovett B.R."/>
            <person name="Lee E."/>
            <person name="Macias A.M."/>
            <person name="Hajek A.E."/>
            <person name="De Bivort B.L."/>
            <person name="Kasson M.T."/>
            <person name="De Fine Licht H.H."/>
            <person name="Stajich J.E."/>
        </authorList>
    </citation>
    <scope>NUCLEOTIDE SEQUENCE</scope>
    <source>
        <strain evidence="1">Berkeley</strain>
    </source>
</reference>
<proteinExistence type="predicted"/>
<dbReference type="Proteomes" id="UP001165960">
    <property type="component" value="Unassembled WGS sequence"/>
</dbReference>
<accession>A0ACC2SJS8</accession>
<evidence type="ECO:0000313" key="2">
    <source>
        <dbReference type="Proteomes" id="UP001165960"/>
    </source>
</evidence>
<comment type="caution">
    <text evidence="1">The sequence shown here is derived from an EMBL/GenBank/DDBJ whole genome shotgun (WGS) entry which is preliminary data.</text>
</comment>
<protein>
    <submittedName>
        <fullName evidence="1">Ras GTPase activating protein ira2</fullName>
    </submittedName>
</protein>
<keyword evidence="2" id="KW-1185">Reference proteome</keyword>
<gene>
    <name evidence="1" type="primary">IRA2_1</name>
    <name evidence="1" type="ORF">DSO57_1009604</name>
</gene>
<sequence>MDADALVKSLISRIGEKIAALGNGSVADVLENDPLVTQTVRSLVHLSQYKAPITTECLLSLLEGTITGPSDDLSNPHTLSLQAFILKMLDSCLSRHWAFCVDPNILPASSRGSIIVDEAASEINHREDDTLSVKSSKVAAEGGLALPRVPSNTPGQSSAPVLVLEDPPALDDALVVRIMKLIFRFLHLTYAGDIADGFLSLSVNSNGTSISKTDRSPLKGLNKPGSDIRIQIQQTASQILKYISASNWGIIFQKFKRKISQLTGTSDEGGDLGDLRYLEWCNLNQSRLTSIFLELNVAFPQFKKSAQLNMSLILRKCIWNWIETYPMSFISLHENQKRIDGNPDSLFDVCNAMADNARKKAVLWPLQVMLLVLCPDILMSIVRKEAGVLKKTQFFSGIQKALKGTRLADVAAVAFVDLCKATTYLANIDDAVLKNMIPSIELELKNKLFDPENLFVNADGNIDKKLMTDCLTAFFRLNVSAAMEILIPVCLREDAPIAFRLVLVKSCYNIAAESYLPWNPTVSNFYSTLAGPLRQLFNENFKSDRDITPPGPPPADKKARRQYQMRIEENKDKLDILMSVLRVYRRDPMIAIVGHNPGNQYEENLKLLTNITVCLTDRNITIRTCAAEALLELHHPSLIERWGPEGSMMESFWKCSSKILSDLSRQILEYKEKDDGIRYYAEILYHILIRRIKFLRSHRDILSQGITIPERISALMALEVCLIVMLCTPDAEVCSQVTSSFAILCEEIDMTKAFMEEEMLNVTLYRNLSTYREMARAGRLVTGKVAQQKSVRKVLRLMRHQTHSSLAGWEDVYKRWRSLKQVATRPPEEPVVEPIEIPKKKTSFFGGRAAAPPPAAATPSNEALEQKRDLELWQNYTGLLCSLGGICVLIDEKVKEKEKEVEEIKKKGVSFQYRTKPTKKVMDCNQVVNRFIMEMVELLICESPLARETVKELAGAEISPGIYGNLFRHFESLVGRFFSDAGEVSCNDSYTMFVEQAISVLKLILDRLNDNAEYIFAVDLDMGGLLRSFVRYLNHTECAATELRVKVKMCQLTEVLMQKRDMVSLRNEFQVRNKLLEGMVEWTSDKAKPSEISALGEAGDKLFRDLDLAIMKTVVLLLEGLPILSQDAKTEVERAEIKSKLFYKYFSYFIKLLNRCRILETIEVGSQSIKETNSDLMNLLSKSKEQVKDLGPLKDFTILALSNLLSANIETGLKYSLSMGYHEDTKTRSAFMQVLTNILKQGTEFTSLSQTTDKDRFQKIFDLLSEPGLHTIMALCDVCPVPHVDDLGTVLISVLDSLGITIRVLKALIEKEIHKTDSSPELFRRNSMASRLLALFAKTYGAEYQRFVLQPILLEMIANPRPYEVDPSKIGKDGSAEANLQNLKEMSHAFLDSIVSSGSRIPPALREICAYLSTVVVEKFPEAKLTSVGGLMFLRFFCPTIVAPDINGLVSLIGDKDLRRGLLLSTKVIQNLANNVFFGAKESFMISLNDLLTDYIPKVSSYLEEISTPLVDSKYDPPPPPKMDEDDLVRLHYYLVENVDRMGREIAIRKEHSCYPLTQPNINPEENEKLREAAKQSHYKLTILLAQLGTPENKGKKKEGAAAAKTAEQSYKEFMSKSGKLNVGALREKKIFYEGKNSKEKRPVFYFIARLIIADIQDMEMFLSLVFQTLAKLGDRSYEVVVDLTQFSPANEILPIFVKQFINSFPPNFMSLLARLYLYNVNTGFQRYCRQLGLTLPPAIAEVTCFITNLSELSEYINQPDISLPRQTLELESESGVSFSPVTCINPSGQQIPTSIKILQESLYISMLKKQEVLGLTTYFNDVYHVSQIEEVSISSYKDENCLVVKVNQSPSVTFMSPKIDLICKAIRNAKARHIMANPGVNERIVRPNNVPGTLLNMALLNSGSEDPNLRLASYNMLFALSATFKFDAGNQLLIAKDLCIPANNTSFVLSISERLAVTEPQLTFEFLSECFVGIDNSTTPLKHLCLEYMAPWLTNLIYLSRNSSLEGGGVHSRTRELLGMMFDLTVKETEMAPSIQSKIWRTIGQVDELIDMVLDTIVQYAVEHGVGSVQAEVLADTTVTLAAVNVRAGKLVSRLRKLISKTAINPKRVLTEHTAWVEIGVLVRFNLMLSFNNRFIAQHYLPEIFHTVSVLASSGPPIIRSSIHGLIINVIQSLCTCIPGDHPNLATLSNLLADFSEPKFKLLFGLTRSNINAFSQTIEATTDTMEVMPLSSLETIIHTLLGVMTYGSASVDQSNIWRARWMSLVTSTAFQFNPAVQPRAFIVLGCLARGEVDDDLLYQILVALRGALELFDDADCSLIVSIVLCLSNIVENLPEDSRFLQPMFWLGIAFIQIGHMPLVSSAINLLEVVIRRMNDYNMFKSYSPGNVLLMARAPFRSVANKLDQGSGVSFVTNFSFAFGGIMLRGLKDSSTKASTLTVFKTMQSFTLNCPTSKRPDPLILGYLAPQLPLAAKNGDLKELLQSAGIKYHVDSNEPADTYHKVLARLKIPDKNTALLIIAMIAGLLQHTEFEAEYLFLYGFLAEAALAFPEIFALLQARLLPKMNQVLTSNQTAAIIEAVQSILYTVISNPYYKENQDKDILEMLEPIGFQGLLDCAAIPDLSKDDLLRNARLVAGLVESIIV</sequence>
<dbReference type="EMBL" id="QTSX02005001">
    <property type="protein sequence ID" value="KAJ9062548.1"/>
    <property type="molecule type" value="Genomic_DNA"/>
</dbReference>
<evidence type="ECO:0000313" key="1">
    <source>
        <dbReference type="EMBL" id="KAJ9062548.1"/>
    </source>
</evidence>
<name>A0ACC2SJS8_9FUNG</name>